<feature type="signal peptide" evidence="2">
    <location>
        <begin position="1"/>
        <end position="23"/>
    </location>
</feature>
<sequence length="122" mass="13708">MSAKLLLLLLAVCAVQLFNVVNGENERSKYVATGSEAKKGFRGMGTHMDEHPEYEIEKGTIIRAKRDVLGPTKVTVNPLSEKRVKGFVKIYMILTGTLVFLCILNIIMFIWLSVTLKKVRKP</sequence>
<evidence type="ECO:0000313" key="3">
    <source>
        <dbReference type="EnsemblMetazoa" id="CJA20720.1"/>
    </source>
</evidence>
<organism evidence="3 4">
    <name type="scientific">Caenorhabditis japonica</name>
    <dbReference type="NCBI Taxonomy" id="281687"/>
    <lineage>
        <taxon>Eukaryota</taxon>
        <taxon>Metazoa</taxon>
        <taxon>Ecdysozoa</taxon>
        <taxon>Nematoda</taxon>
        <taxon>Chromadorea</taxon>
        <taxon>Rhabditida</taxon>
        <taxon>Rhabditina</taxon>
        <taxon>Rhabditomorpha</taxon>
        <taxon>Rhabditoidea</taxon>
        <taxon>Rhabditidae</taxon>
        <taxon>Peloderinae</taxon>
        <taxon>Caenorhabditis</taxon>
    </lineage>
</organism>
<keyword evidence="1" id="KW-1133">Transmembrane helix</keyword>
<accession>A0A8R1IC79</accession>
<feature type="chain" id="PRO_5035715572" evidence="2">
    <location>
        <begin position="24"/>
        <end position="122"/>
    </location>
</feature>
<name>A0A8R1IC79_CAEJA</name>
<keyword evidence="2" id="KW-0732">Signal</keyword>
<keyword evidence="1" id="KW-0472">Membrane</keyword>
<dbReference type="Proteomes" id="UP000005237">
    <property type="component" value="Unassembled WGS sequence"/>
</dbReference>
<evidence type="ECO:0000256" key="1">
    <source>
        <dbReference type="SAM" id="Phobius"/>
    </source>
</evidence>
<evidence type="ECO:0000256" key="2">
    <source>
        <dbReference type="SAM" id="SignalP"/>
    </source>
</evidence>
<keyword evidence="4" id="KW-1185">Reference proteome</keyword>
<dbReference type="EnsemblMetazoa" id="CJA20720.1">
    <property type="protein sequence ID" value="CJA20720.1"/>
    <property type="gene ID" value="WBGene00176292"/>
</dbReference>
<evidence type="ECO:0000313" key="4">
    <source>
        <dbReference type="Proteomes" id="UP000005237"/>
    </source>
</evidence>
<reference evidence="4" key="1">
    <citation type="submission" date="2010-08" db="EMBL/GenBank/DDBJ databases">
        <authorList>
            <consortium name="Caenorhabditis japonica Sequencing Consortium"/>
            <person name="Wilson R.K."/>
        </authorList>
    </citation>
    <scope>NUCLEOTIDE SEQUENCE [LARGE SCALE GENOMIC DNA]</scope>
    <source>
        <strain evidence="4">DF5081</strain>
    </source>
</reference>
<protein>
    <submittedName>
        <fullName evidence="3">Uncharacterized protein</fullName>
    </submittedName>
</protein>
<proteinExistence type="predicted"/>
<keyword evidence="1" id="KW-0812">Transmembrane</keyword>
<reference evidence="3" key="2">
    <citation type="submission" date="2022-06" db="UniProtKB">
        <authorList>
            <consortium name="EnsemblMetazoa"/>
        </authorList>
    </citation>
    <scope>IDENTIFICATION</scope>
    <source>
        <strain evidence="3">DF5081</strain>
    </source>
</reference>
<dbReference type="AlphaFoldDB" id="A0A8R1IC79"/>
<feature type="transmembrane region" description="Helical" evidence="1">
    <location>
        <begin position="90"/>
        <end position="112"/>
    </location>
</feature>